<dbReference type="AlphaFoldDB" id="D5WDU6"/>
<sequence length="127" mass="13572">MAIVYLVDDDALIRRSLAGLLKSAGHTATCFESGEAFLASETVAQACCILLDLKLGGMNGLDVQRALIERGTAIPVIFISSHGEEEVVDKALRQGAIAFFHKPFSVDRILALIDEIGTRQRSAASPS</sequence>
<protein>
    <submittedName>
        <fullName evidence="5">FixJ family two-component response regulator</fullName>
    </submittedName>
    <submittedName>
        <fullName evidence="4">Response regulator receiver protein</fullName>
    </submittedName>
</protein>
<dbReference type="PANTHER" id="PTHR44591:SF25">
    <property type="entry name" value="CHEMOTAXIS TWO-COMPONENT RESPONSE REGULATOR"/>
    <property type="match status" value="1"/>
</dbReference>
<dbReference type="InterPro" id="IPR001789">
    <property type="entry name" value="Sig_transdc_resp-reg_receiver"/>
</dbReference>
<dbReference type="Pfam" id="PF00072">
    <property type="entry name" value="Response_reg"/>
    <property type="match status" value="1"/>
</dbReference>
<dbReference type="KEGG" id="bge:BC1002_4949"/>
<reference evidence="4" key="2">
    <citation type="submission" date="2010-04" db="EMBL/GenBank/DDBJ databases">
        <title>Complete sequence of chromosome2 of Burkholderia sp. CCGE1002.</title>
        <authorList>
            <consortium name="US DOE Joint Genome Institute"/>
            <person name="Lucas S."/>
            <person name="Copeland A."/>
            <person name="Lapidus A."/>
            <person name="Cheng J.-F."/>
            <person name="Bruce D."/>
            <person name="Goodwin L."/>
            <person name="Pitluck S."/>
            <person name="Chertkov O."/>
            <person name="Detter J.C."/>
            <person name="Han C."/>
            <person name="Tapia R."/>
            <person name="Land M."/>
            <person name="Hauser L."/>
            <person name="Kyrpides N."/>
            <person name="Ovchinnikova G."/>
            <person name="Martinez-Romero E."/>
            <person name="Hernandez M.A.R."/>
            <person name="Tiedje J.M."/>
            <person name="Woyke T."/>
        </authorList>
    </citation>
    <scope>NUCLEOTIDE SEQUENCE</scope>
    <source>
        <strain evidence="4">CCGE1002</strain>
    </source>
</reference>
<name>D5WDU6_PARAM</name>
<reference evidence="6" key="1">
    <citation type="submission" date="2010-04" db="EMBL/GenBank/DDBJ databases">
        <title>Complete sequence of chromosome 2 of Burkholderia sp. CCGE1002.</title>
        <authorList>
            <consortium name="US DOE Joint Genome Institute"/>
            <person name="Lucas S."/>
            <person name="Copeland A."/>
            <person name="Lapidus A."/>
            <person name="Cheng J.-F."/>
            <person name="Bruce D."/>
            <person name="Goodwin L."/>
            <person name="Pitluck S."/>
            <person name="Chertkov O."/>
            <person name="Detter J.C."/>
            <person name="Han C."/>
            <person name="Tapia R."/>
            <person name="Land M."/>
            <person name="Hauser L."/>
            <person name="Kyrpides N."/>
            <person name="Ovchinnikova G."/>
            <person name="Martinez-Romero E."/>
            <person name="Hernandez M.A.R."/>
            <person name="Tiedje J.M."/>
            <person name="Woyke T."/>
        </authorList>
    </citation>
    <scope>NUCLEOTIDE SEQUENCE [LARGE SCALE GENOMIC DNA]</scope>
    <source>
        <strain evidence="6">CCGE1002</strain>
    </source>
</reference>
<feature type="domain" description="Response regulatory" evidence="3">
    <location>
        <begin position="3"/>
        <end position="117"/>
    </location>
</feature>
<dbReference type="Proteomes" id="UP000592780">
    <property type="component" value="Unassembled WGS sequence"/>
</dbReference>
<dbReference type="HOGENOM" id="CLU_000445_69_8_4"/>
<accession>D5WDU6</accession>
<dbReference type="RefSeq" id="WP_013092695.1">
    <property type="nucleotide sequence ID" value="NC_014118.1"/>
</dbReference>
<gene>
    <name evidence="4" type="ordered locus">BC1002_4949</name>
    <name evidence="5" type="ORF">HDG40_001143</name>
</gene>
<feature type="modified residue" description="4-aspartylphosphate" evidence="2">
    <location>
        <position position="52"/>
    </location>
</feature>
<dbReference type="GO" id="GO:0000160">
    <property type="term" value="P:phosphorelay signal transduction system"/>
    <property type="evidence" value="ECO:0007669"/>
    <property type="project" value="InterPro"/>
</dbReference>
<evidence type="ECO:0000313" key="5">
    <source>
        <dbReference type="EMBL" id="MBB5423001.1"/>
    </source>
</evidence>
<proteinExistence type="predicted"/>
<dbReference type="OrthoDB" id="9103936at2"/>
<reference evidence="4 6" key="3">
    <citation type="journal article" date="2012" name="J. Bacteriol.">
        <title>Genome Sequences of Burkholderia sp. Strains CCGE1002 and H160, Isolated from Legume Nodules in Mexico and Brazil.</title>
        <authorList>
            <person name="Ormeno-Orrillo E."/>
            <person name="Rogel M.A."/>
            <person name="Chueire L.M."/>
            <person name="Tiedje J.M."/>
            <person name="Martinez-Romero E."/>
            <person name="Hungria M."/>
        </authorList>
    </citation>
    <scope>NUCLEOTIDE SEQUENCE [LARGE SCALE GENOMIC DNA]</scope>
    <source>
        <strain evidence="4 6">CCGE1002</strain>
    </source>
</reference>
<evidence type="ECO:0000256" key="2">
    <source>
        <dbReference type="PROSITE-ProRule" id="PRU00169"/>
    </source>
</evidence>
<dbReference type="GeneID" id="301096149"/>
<dbReference type="STRING" id="640511.BC1002_4949"/>
<evidence type="ECO:0000313" key="4">
    <source>
        <dbReference type="EMBL" id="ADG18899.1"/>
    </source>
</evidence>
<reference evidence="5 7" key="4">
    <citation type="submission" date="2020-08" db="EMBL/GenBank/DDBJ databases">
        <title>Genomic Encyclopedia of Type Strains, Phase IV (KMG-V): Genome sequencing to study the core and pangenomes of soil and plant-associated prokaryotes.</title>
        <authorList>
            <person name="Whitman W."/>
        </authorList>
    </citation>
    <scope>NUCLEOTIDE SEQUENCE [LARGE SCALE GENOMIC DNA]</scope>
    <source>
        <strain evidence="5 7">JPY158</strain>
    </source>
</reference>
<dbReference type="eggNOG" id="COG4566">
    <property type="taxonomic scope" value="Bacteria"/>
</dbReference>
<evidence type="ECO:0000313" key="7">
    <source>
        <dbReference type="Proteomes" id="UP000592780"/>
    </source>
</evidence>
<dbReference type="InterPro" id="IPR011006">
    <property type="entry name" value="CheY-like_superfamily"/>
</dbReference>
<dbReference type="InterPro" id="IPR050595">
    <property type="entry name" value="Bact_response_regulator"/>
</dbReference>
<dbReference type="PROSITE" id="PS50110">
    <property type="entry name" value="RESPONSE_REGULATORY"/>
    <property type="match status" value="1"/>
</dbReference>
<keyword evidence="7" id="KW-1185">Reference proteome</keyword>
<evidence type="ECO:0000313" key="6">
    <source>
        <dbReference type="Proteomes" id="UP000002190"/>
    </source>
</evidence>
<dbReference type="PANTHER" id="PTHR44591">
    <property type="entry name" value="STRESS RESPONSE REGULATOR PROTEIN 1"/>
    <property type="match status" value="1"/>
</dbReference>
<evidence type="ECO:0000256" key="1">
    <source>
        <dbReference type="ARBA" id="ARBA00022553"/>
    </source>
</evidence>
<dbReference type="EMBL" id="JACHDD010000002">
    <property type="protein sequence ID" value="MBB5423001.1"/>
    <property type="molecule type" value="Genomic_DNA"/>
</dbReference>
<accession>A0A6I1QA41</accession>
<dbReference type="Proteomes" id="UP000002190">
    <property type="component" value="Chromosome 2"/>
</dbReference>
<dbReference type="EMBL" id="CP002014">
    <property type="protein sequence ID" value="ADG18899.1"/>
    <property type="molecule type" value="Genomic_DNA"/>
</dbReference>
<organism evidence="4 6">
    <name type="scientific">Paraburkholderia atlantica</name>
    <dbReference type="NCBI Taxonomy" id="2654982"/>
    <lineage>
        <taxon>Bacteria</taxon>
        <taxon>Pseudomonadati</taxon>
        <taxon>Pseudomonadota</taxon>
        <taxon>Betaproteobacteria</taxon>
        <taxon>Burkholderiales</taxon>
        <taxon>Burkholderiaceae</taxon>
        <taxon>Paraburkholderia</taxon>
    </lineage>
</organism>
<dbReference type="Gene3D" id="3.40.50.2300">
    <property type="match status" value="1"/>
</dbReference>
<keyword evidence="1 2" id="KW-0597">Phosphoprotein</keyword>
<dbReference type="SUPFAM" id="SSF52172">
    <property type="entry name" value="CheY-like"/>
    <property type="match status" value="1"/>
</dbReference>
<evidence type="ECO:0000259" key="3">
    <source>
        <dbReference type="PROSITE" id="PS50110"/>
    </source>
</evidence>
<dbReference type="SMART" id="SM00448">
    <property type="entry name" value="REC"/>
    <property type="match status" value="1"/>
</dbReference>